<reference evidence="2 3" key="1">
    <citation type="submission" date="2019-11" db="EMBL/GenBank/DDBJ databases">
        <title>Comparative genomics of hydrocarbon-degrading Desulfosarcina strains.</title>
        <authorList>
            <person name="Watanabe M."/>
            <person name="Kojima H."/>
            <person name="Fukui M."/>
        </authorList>
    </citation>
    <scope>NUCLEOTIDE SEQUENCE [LARGE SCALE GENOMIC DNA]</scope>
    <source>
        <strain evidence="2 3">PL12</strain>
    </source>
</reference>
<keyword evidence="1" id="KW-0472">Membrane</keyword>
<dbReference type="KEGG" id="dalk:DSCA_28820"/>
<dbReference type="EMBL" id="AP021874">
    <property type="protein sequence ID" value="BBO68952.1"/>
    <property type="molecule type" value="Genomic_DNA"/>
</dbReference>
<evidence type="ECO:0000313" key="3">
    <source>
        <dbReference type="Proteomes" id="UP000427906"/>
    </source>
</evidence>
<keyword evidence="1" id="KW-1133">Transmembrane helix</keyword>
<evidence type="ECO:0000313" key="2">
    <source>
        <dbReference type="EMBL" id="BBO68952.1"/>
    </source>
</evidence>
<evidence type="ECO:0008006" key="4">
    <source>
        <dbReference type="Google" id="ProtNLM"/>
    </source>
</evidence>
<evidence type="ECO:0000256" key="1">
    <source>
        <dbReference type="SAM" id="Phobius"/>
    </source>
</evidence>
<feature type="transmembrane region" description="Helical" evidence="1">
    <location>
        <begin position="12"/>
        <end position="35"/>
    </location>
</feature>
<dbReference type="Proteomes" id="UP000427906">
    <property type="component" value="Chromosome"/>
</dbReference>
<keyword evidence="1" id="KW-0812">Transmembrane</keyword>
<accession>A0A5K7YH59</accession>
<sequence length="39" mass="4444">MRLTEKQRQWLWFAGLFVGGMTAMLVLAGAVRLMLGMKM</sequence>
<proteinExistence type="predicted"/>
<name>A0A5K7YH59_9BACT</name>
<protein>
    <recommendedName>
        <fullName evidence="4">DUF2474 domain-containing protein</fullName>
    </recommendedName>
</protein>
<organism evidence="2 3">
    <name type="scientific">Desulfosarcina alkanivorans</name>
    <dbReference type="NCBI Taxonomy" id="571177"/>
    <lineage>
        <taxon>Bacteria</taxon>
        <taxon>Pseudomonadati</taxon>
        <taxon>Thermodesulfobacteriota</taxon>
        <taxon>Desulfobacteria</taxon>
        <taxon>Desulfobacterales</taxon>
        <taxon>Desulfosarcinaceae</taxon>
        <taxon>Desulfosarcina</taxon>
    </lineage>
</organism>
<gene>
    <name evidence="2" type="ORF">DSCA_28820</name>
</gene>
<dbReference type="AlphaFoldDB" id="A0A5K7YH59"/>
<keyword evidence="3" id="KW-1185">Reference proteome</keyword>